<keyword evidence="1" id="KW-0560">Oxidoreductase</keyword>
<proteinExistence type="predicted"/>
<dbReference type="InterPro" id="IPR016163">
    <property type="entry name" value="Ald_DH_C"/>
</dbReference>
<name>A0ABP0EK46_9ASCO</name>
<feature type="domain" description="Aldehyde dehydrogenase" evidence="2">
    <location>
        <begin position="46"/>
        <end position="467"/>
    </location>
</feature>
<dbReference type="InterPro" id="IPR015590">
    <property type="entry name" value="Aldehyde_DH_dom"/>
</dbReference>
<accession>A0ABP0EK46</accession>
<dbReference type="InterPro" id="IPR050740">
    <property type="entry name" value="Aldehyde_DH_Superfamily"/>
</dbReference>
<evidence type="ECO:0000259" key="2">
    <source>
        <dbReference type="Pfam" id="PF00171"/>
    </source>
</evidence>
<dbReference type="Gene3D" id="3.40.605.10">
    <property type="entry name" value="Aldehyde Dehydrogenase, Chain A, domain 1"/>
    <property type="match status" value="1"/>
</dbReference>
<organism evidence="3 4">
    <name type="scientific">[Candida] anglica</name>
    <dbReference type="NCBI Taxonomy" id="148631"/>
    <lineage>
        <taxon>Eukaryota</taxon>
        <taxon>Fungi</taxon>
        <taxon>Dikarya</taxon>
        <taxon>Ascomycota</taxon>
        <taxon>Saccharomycotina</taxon>
        <taxon>Pichiomycetes</taxon>
        <taxon>Debaryomycetaceae</taxon>
        <taxon>Kurtzmaniella</taxon>
    </lineage>
</organism>
<gene>
    <name evidence="3" type="primary">ALD5</name>
    <name evidence="3" type="ORF">CAAN4_G06722</name>
</gene>
<evidence type="ECO:0000313" key="4">
    <source>
        <dbReference type="Proteomes" id="UP001497600"/>
    </source>
</evidence>
<dbReference type="Gene3D" id="3.40.309.10">
    <property type="entry name" value="Aldehyde Dehydrogenase, Chain A, domain 2"/>
    <property type="match status" value="1"/>
</dbReference>
<keyword evidence="4" id="KW-1185">Reference proteome</keyword>
<evidence type="ECO:0000256" key="1">
    <source>
        <dbReference type="ARBA" id="ARBA00023002"/>
    </source>
</evidence>
<sequence length="471" mass="51176">MTPSAKLIVPSVVPLLAKLPKGSTRTLPVLCPENKLLHKFECLTDLEENIPTICHSANVGFVEWSQTPYTHKISVFKRAAELLAQRKDAFVDGHLAIGGPGWFANFNVDGAIKQIEQYVACMSAPDGVIPKTSATRLALTRRRPLGPVLAISPWNAPVILGARAIAAPLAAGCSVVAKSSEKSPMLSYLLVKCFHDAGVPSEALQLVHVAPEDTVEATERFLASRHIRKVNFTGSTEVGRQIAMVAAKHLKPYLLELGGKNCAIVAKDADLDVAVPTIVNNSWLHKGQICMSTDKVYVHSDRYDDFKAKCLDVARQVCATNPDMKIKSRDSSVEGKVQLQLEDAIEKGATVLFQDPHGPTILEQVTPDMLIYSHETFGPVFSIYQYEDIDTVVDMVNSDGYGLKASIWSADRLTAIETASKIQCGGVHINGSCIHDEATIPHGGVKESGTGRFNSTWGVEEFTYIQTTTVN</sequence>
<dbReference type="InterPro" id="IPR016161">
    <property type="entry name" value="Ald_DH/histidinol_DH"/>
</dbReference>
<dbReference type="Proteomes" id="UP001497600">
    <property type="component" value="Chromosome G"/>
</dbReference>
<reference evidence="3 4" key="1">
    <citation type="submission" date="2024-01" db="EMBL/GenBank/DDBJ databases">
        <authorList>
            <consortium name="Genoscope - CEA"/>
            <person name="William W."/>
        </authorList>
    </citation>
    <scope>NUCLEOTIDE SEQUENCE [LARGE SCALE GENOMIC DNA]</scope>
    <source>
        <strain evidence="3 4">29B2s-10</strain>
    </source>
</reference>
<protein>
    <submittedName>
        <fullName evidence="3">Aldehyde dehydrogenase 5, mitochondrial</fullName>
    </submittedName>
</protein>
<dbReference type="Pfam" id="PF00171">
    <property type="entry name" value="Aldedh"/>
    <property type="match status" value="1"/>
</dbReference>
<dbReference type="InterPro" id="IPR016162">
    <property type="entry name" value="Ald_DH_N"/>
</dbReference>
<dbReference type="SUPFAM" id="SSF53720">
    <property type="entry name" value="ALDH-like"/>
    <property type="match status" value="1"/>
</dbReference>
<dbReference type="EMBL" id="OZ004259">
    <property type="protein sequence ID" value="CAK7917055.1"/>
    <property type="molecule type" value="Genomic_DNA"/>
</dbReference>
<dbReference type="PANTHER" id="PTHR43353:SF6">
    <property type="entry name" value="CYTOPLASMIC ALDEHYDE DEHYDROGENASE (EUROFUNG)"/>
    <property type="match status" value="1"/>
</dbReference>
<dbReference type="PANTHER" id="PTHR43353">
    <property type="entry name" value="SUCCINATE-SEMIALDEHYDE DEHYDROGENASE, MITOCHONDRIAL"/>
    <property type="match status" value="1"/>
</dbReference>
<evidence type="ECO:0000313" key="3">
    <source>
        <dbReference type="EMBL" id="CAK7917055.1"/>
    </source>
</evidence>